<dbReference type="AlphaFoldDB" id="A0A1F4U7D3"/>
<dbReference type="Gene3D" id="3.40.50.1100">
    <property type="match status" value="2"/>
</dbReference>
<evidence type="ECO:0000313" key="2">
    <source>
        <dbReference type="Proteomes" id="UP000179242"/>
    </source>
</evidence>
<organism evidence="1 2">
    <name type="scientific">candidate division WOR-1 bacterium RIFOXYC2_FULL_46_14</name>
    <dbReference type="NCBI Taxonomy" id="1802587"/>
    <lineage>
        <taxon>Bacteria</taxon>
        <taxon>Bacillati</taxon>
        <taxon>Saganbacteria</taxon>
    </lineage>
</organism>
<dbReference type="Proteomes" id="UP000179242">
    <property type="component" value="Unassembled WGS sequence"/>
</dbReference>
<dbReference type="EMBL" id="MEUJ01000002">
    <property type="protein sequence ID" value="OGC40866.1"/>
    <property type="molecule type" value="Genomic_DNA"/>
</dbReference>
<dbReference type="SUPFAM" id="SSF53686">
    <property type="entry name" value="Tryptophan synthase beta subunit-like PLP-dependent enzymes"/>
    <property type="match status" value="1"/>
</dbReference>
<comment type="caution">
    <text evidence="1">The sequence shown here is derived from an EMBL/GenBank/DDBJ whole genome shotgun (WGS) entry which is preliminary data.</text>
</comment>
<gene>
    <name evidence="1" type="ORF">A2438_01050</name>
</gene>
<accession>A0A1F4U7D3</accession>
<evidence type="ECO:0000313" key="1">
    <source>
        <dbReference type="EMBL" id="OGC40866.1"/>
    </source>
</evidence>
<sequence length="107" mass="11850">MIRSWGGKIDPSPSTITKYGRAVLEKDPKSTGSLGIAISEAIEDTVGREDTKYSLGSVLNHVMLHQTVIGLEAIEQLKSNRCCSGQLEDYEYPMEKIKEALKRVPKI</sequence>
<dbReference type="InterPro" id="IPR036052">
    <property type="entry name" value="TrpB-like_PALP_sf"/>
</dbReference>
<dbReference type="GO" id="GO:1901605">
    <property type="term" value="P:alpha-amino acid metabolic process"/>
    <property type="evidence" value="ECO:0007669"/>
    <property type="project" value="UniProtKB-ARBA"/>
</dbReference>
<protein>
    <submittedName>
        <fullName evidence="1">Uncharacterized protein</fullName>
    </submittedName>
</protein>
<name>A0A1F4U7D3_UNCSA</name>
<proteinExistence type="predicted"/>
<reference evidence="1 2" key="1">
    <citation type="journal article" date="2016" name="Nat. Commun.">
        <title>Thousands of microbial genomes shed light on interconnected biogeochemical processes in an aquifer system.</title>
        <authorList>
            <person name="Anantharaman K."/>
            <person name="Brown C.T."/>
            <person name="Hug L.A."/>
            <person name="Sharon I."/>
            <person name="Castelle C.J."/>
            <person name="Probst A.J."/>
            <person name="Thomas B.C."/>
            <person name="Singh A."/>
            <person name="Wilkins M.J."/>
            <person name="Karaoz U."/>
            <person name="Brodie E.L."/>
            <person name="Williams K.H."/>
            <person name="Hubbard S.S."/>
            <person name="Banfield J.F."/>
        </authorList>
    </citation>
    <scope>NUCLEOTIDE SEQUENCE [LARGE SCALE GENOMIC DNA]</scope>
</reference>